<dbReference type="Proteomes" id="UP000632774">
    <property type="component" value="Unassembled WGS sequence"/>
</dbReference>
<dbReference type="Pfam" id="PF07980">
    <property type="entry name" value="SusD_RagB"/>
    <property type="match status" value="1"/>
</dbReference>
<evidence type="ECO:0000259" key="6">
    <source>
        <dbReference type="Pfam" id="PF07980"/>
    </source>
</evidence>
<organism evidence="7 8">
    <name type="scientific">Mucilaginibacter boryungensis</name>
    <dbReference type="NCBI Taxonomy" id="768480"/>
    <lineage>
        <taxon>Bacteria</taxon>
        <taxon>Pseudomonadati</taxon>
        <taxon>Bacteroidota</taxon>
        <taxon>Sphingobacteriia</taxon>
        <taxon>Sphingobacteriales</taxon>
        <taxon>Sphingobacteriaceae</taxon>
        <taxon>Mucilaginibacter</taxon>
    </lineage>
</organism>
<keyword evidence="5" id="KW-0998">Cell outer membrane</keyword>
<dbReference type="PROSITE" id="PS51257">
    <property type="entry name" value="PROKAR_LIPOPROTEIN"/>
    <property type="match status" value="1"/>
</dbReference>
<keyword evidence="3" id="KW-0732">Signal</keyword>
<comment type="subcellular location">
    <subcellularLocation>
        <location evidence="1">Cell outer membrane</location>
    </subcellularLocation>
</comment>
<feature type="domain" description="RagB/SusD" evidence="6">
    <location>
        <begin position="300"/>
        <end position="597"/>
    </location>
</feature>
<comment type="similarity">
    <text evidence="2">Belongs to the SusD family.</text>
</comment>
<evidence type="ECO:0000313" key="8">
    <source>
        <dbReference type="Proteomes" id="UP000632774"/>
    </source>
</evidence>
<dbReference type="InterPro" id="IPR012944">
    <property type="entry name" value="SusD_RagB_dom"/>
</dbReference>
<protein>
    <submittedName>
        <fullName evidence="7">RagB/SusD family nutrient uptake outer membrane protein</fullName>
    </submittedName>
</protein>
<dbReference type="InterPro" id="IPR011990">
    <property type="entry name" value="TPR-like_helical_dom_sf"/>
</dbReference>
<accession>A0ABR9XH98</accession>
<evidence type="ECO:0000256" key="3">
    <source>
        <dbReference type="ARBA" id="ARBA00022729"/>
    </source>
</evidence>
<comment type="caution">
    <text evidence="7">The sequence shown here is derived from an EMBL/GenBank/DDBJ whole genome shotgun (WGS) entry which is preliminary data.</text>
</comment>
<dbReference type="Gene3D" id="1.25.40.390">
    <property type="match status" value="1"/>
</dbReference>
<evidence type="ECO:0000256" key="4">
    <source>
        <dbReference type="ARBA" id="ARBA00023136"/>
    </source>
</evidence>
<evidence type="ECO:0000256" key="2">
    <source>
        <dbReference type="ARBA" id="ARBA00006275"/>
    </source>
</evidence>
<dbReference type="SUPFAM" id="SSF48452">
    <property type="entry name" value="TPR-like"/>
    <property type="match status" value="1"/>
</dbReference>
<dbReference type="EMBL" id="JADFFM010000001">
    <property type="protein sequence ID" value="MBE9666764.1"/>
    <property type="molecule type" value="Genomic_DNA"/>
</dbReference>
<dbReference type="RefSeq" id="WP_194106105.1">
    <property type="nucleotide sequence ID" value="NZ_JADFFM010000001.1"/>
</dbReference>
<keyword evidence="4" id="KW-0472">Membrane</keyword>
<proteinExistence type="inferred from homology"/>
<gene>
    <name evidence="7" type="ORF">IRJ18_10360</name>
</gene>
<keyword evidence="8" id="KW-1185">Reference proteome</keyword>
<name>A0ABR9XH98_9SPHI</name>
<sequence>MTTNYKNTIKPVLLILLISSIGMGCKKLDQQPQATANKAAVFGSQAGLELYTTSFYNILPTTSAVIRGDEMCDYFARTAVPDFIRAGAYGPQNSSGWSWGDLRNINYFIVNCNDPAVPKAVRENYIGIARFFRGWFYFEKIKRFGDVPWINKPFDVDDPGLYAARDSRTLVIDSVMADLDYAAAHITTSDNTRSLITKNTALAFKSRVGLFEGTYRKYHTELNQQSSANTLLTAAATAAQQVMTSGGFSLNTAGGTDKAYRNLFNNQAVVPSETILADIVDPALSILNDANWYYTSGTYGARLSFIRTFINTYLNIDGTPFTNKAGYQTMTFPQEVKNRDMRLQQTIRMGNLTRVNGGVQQPAPPVFSYTYTGYMPIKFTIDDASMDGGARNTNSLVLMRYAEVLLNYAEAKAELGTLTDADWNSTIGALRRRAGITGATTTVKPTVADPYLQANYFPGISDPVILEVRRERGIELAMEGFRFSDLARWKRGKLMEQIWNGFYVPALNTPMDLNEDGVQDVLFYQVKPATTISGVTYVNVAATVSGAPNAQRLANDTFGELTWLTTVPRVWDDKYYLYPIPQADLQVNPKLGQNPGW</sequence>
<evidence type="ECO:0000313" key="7">
    <source>
        <dbReference type="EMBL" id="MBE9666764.1"/>
    </source>
</evidence>
<reference evidence="7 8" key="1">
    <citation type="submission" date="2020-10" db="EMBL/GenBank/DDBJ databases">
        <title>Mucilaginibacter mali sp. nov., isolated from rhizosphere soil of apple orchard.</title>
        <authorList>
            <person name="Lee J.-S."/>
            <person name="Kim H.S."/>
            <person name="Kim J.-S."/>
        </authorList>
    </citation>
    <scope>NUCLEOTIDE SEQUENCE [LARGE SCALE GENOMIC DNA]</scope>
    <source>
        <strain evidence="7 8">KCTC 23157</strain>
    </source>
</reference>
<evidence type="ECO:0000256" key="5">
    <source>
        <dbReference type="ARBA" id="ARBA00023237"/>
    </source>
</evidence>
<evidence type="ECO:0000256" key="1">
    <source>
        <dbReference type="ARBA" id="ARBA00004442"/>
    </source>
</evidence>